<evidence type="ECO:0000256" key="4">
    <source>
        <dbReference type="SAM" id="SignalP"/>
    </source>
</evidence>
<comment type="catalytic activity">
    <reaction evidence="1">
        <text>Hydrolysis of alpha-(2-&gt;3)-, alpha-(2-&gt;6)-, alpha-(2-&gt;8)- glycosidic linkages of terminal sialic acid residues in oligosaccharides, glycoproteins, glycolipids, colominic acid and synthetic substrates.</text>
        <dbReference type="EC" id="3.2.1.18"/>
    </reaction>
</comment>
<dbReference type="InterPro" id="IPR036278">
    <property type="entry name" value="Sialidase_sf"/>
</dbReference>
<dbReference type="Pfam" id="PF05506">
    <property type="entry name" value="PLipase_C_C"/>
    <property type="match status" value="1"/>
</dbReference>
<dbReference type="CDD" id="cd15482">
    <property type="entry name" value="Sialidase_non-viral"/>
    <property type="match status" value="1"/>
</dbReference>
<name>A0ABT7AAQ0_9ACTN</name>
<accession>A0ABT7AAQ0</accession>
<evidence type="ECO:0000313" key="7">
    <source>
        <dbReference type="EMBL" id="MDJ1138412.1"/>
    </source>
</evidence>
<organism evidence="7 8">
    <name type="scientific">Streptomyces iconiensis</name>
    <dbReference type="NCBI Taxonomy" id="1384038"/>
    <lineage>
        <taxon>Bacteria</taxon>
        <taxon>Bacillati</taxon>
        <taxon>Actinomycetota</taxon>
        <taxon>Actinomycetes</taxon>
        <taxon>Kitasatosporales</taxon>
        <taxon>Streptomycetaceae</taxon>
        <taxon>Streptomyces</taxon>
    </lineage>
</organism>
<feature type="domain" description="Bacterial phospholipase C C-terminal" evidence="5">
    <location>
        <begin position="51"/>
        <end position="113"/>
    </location>
</feature>
<keyword evidence="7" id="KW-0326">Glycosidase</keyword>
<evidence type="ECO:0000259" key="6">
    <source>
        <dbReference type="Pfam" id="PF13088"/>
    </source>
</evidence>
<dbReference type="PANTHER" id="PTHR10628:SF30">
    <property type="entry name" value="EXO-ALPHA-SIALIDASE"/>
    <property type="match status" value="1"/>
</dbReference>
<feature type="chain" id="PRO_5045565199" description="exo-alpha-sialidase" evidence="4">
    <location>
        <begin position="29"/>
        <end position="494"/>
    </location>
</feature>
<dbReference type="InterPro" id="IPR026856">
    <property type="entry name" value="Sialidase_fam"/>
</dbReference>
<feature type="signal peptide" evidence="4">
    <location>
        <begin position="1"/>
        <end position="28"/>
    </location>
</feature>
<comment type="similarity">
    <text evidence="2">Belongs to the glycosyl hydrolase 33 family.</text>
</comment>
<keyword evidence="8" id="KW-1185">Reference proteome</keyword>
<gene>
    <name evidence="7" type="ORF">NMN56_041930</name>
</gene>
<dbReference type="InterPro" id="IPR008475">
    <property type="entry name" value="PLipase_C_C"/>
</dbReference>
<dbReference type="Pfam" id="PF13088">
    <property type="entry name" value="BNR_2"/>
    <property type="match status" value="1"/>
</dbReference>
<keyword evidence="7" id="KW-0378">Hydrolase</keyword>
<proteinExistence type="inferred from homology"/>
<evidence type="ECO:0000313" key="8">
    <source>
        <dbReference type="Proteomes" id="UP001214441"/>
    </source>
</evidence>
<dbReference type="GO" id="GO:0004308">
    <property type="term" value="F:exo-alpha-sialidase activity"/>
    <property type="evidence" value="ECO:0007669"/>
    <property type="project" value="UniProtKB-EC"/>
</dbReference>
<dbReference type="Gene3D" id="2.120.10.10">
    <property type="match status" value="1"/>
</dbReference>
<dbReference type="SUPFAM" id="SSF50939">
    <property type="entry name" value="Sialidases"/>
    <property type="match status" value="1"/>
</dbReference>
<protein>
    <recommendedName>
        <fullName evidence="3">exo-alpha-sialidase</fullName>
        <ecNumber evidence="3">3.2.1.18</ecNumber>
    </recommendedName>
</protein>
<feature type="domain" description="Sialidase" evidence="6">
    <location>
        <begin position="196"/>
        <end position="470"/>
    </location>
</feature>
<dbReference type="Proteomes" id="UP001214441">
    <property type="component" value="Unassembled WGS sequence"/>
</dbReference>
<sequence>MRVPPRTLGALTVAAVAGTALVPTAAQAGPAHLTARTGMRCSEGSLAGHSAGQLQLLLENRSATPTTFTVTGPGGDARHTRRVPAGGSAQLHWTRPSGSAYDLTVTAPGGFRDAERGTVGCGLGDGTPQLNTTRLFGTDTTFKGLLGAGGHRGAGGSGSAAGGKAKSVRIPSMAVTNDGTILAATDARVNGGSDLPANIQVGLRRSTDNGATWDAPRIVAHADRTDTGTGDSSLLVDRETGRVFLFYNFARPGTKFSHDGPGGGQHVMYRSSDDDGATWSEPVDLHQRIRKPGWKNQFASSGHGIQTSGGRLLQPLVHRDARGTHAANLLSDDHGRTWRVGSEAGSDVNESKAVQRGTGKIAQNMRHNAGGARYYATSPDGAAPFGAMTRSRLLPDPASNADEISYLRPGPGAPGLTKTALFSNTATPHGRKELTVRLSEDDGASWPGRAVIKSGQAGYSTLAVLRDGTVAALYEVGDTGGIHFARFTRAWLTG</sequence>
<dbReference type="EMBL" id="JANCPR020000087">
    <property type="protein sequence ID" value="MDJ1138412.1"/>
    <property type="molecule type" value="Genomic_DNA"/>
</dbReference>
<comment type="caution">
    <text evidence="7">The sequence shown here is derived from an EMBL/GenBank/DDBJ whole genome shotgun (WGS) entry which is preliminary data.</text>
</comment>
<evidence type="ECO:0000256" key="3">
    <source>
        <dbReference type="ARBA" id="ARBA00012733"/>
    </source>
</evidence>
<dbReference type="PANTHER" id="PTHR10628">
    <property type="entry name" value="SIALIDASE"/>
    <property type="match status" value="1"/>
</dbReference>
<dbReference type="RefSeq" id="WP_274046725.1">
    <property type="nucleotide sequence ID" value="NZ_JANCPR020000087.1"/>
</dbReference>
<reference evidence="7 8" key="1">
    <citation type="submission" date="2023-05" db="EMBL/GenBank/DDBJ databases">
        <title>Streptantibioticus silvisoli sp. nov., acidotolerant actinomycetes 1 from pine litter.</title>
        <authorList>
            <person name="Swiecimska M."/>
            <person name="Golinska P."/>
            <person name="Sangal V."/>
            <person name="Wachnowicz B."/>
            <person name="Goodfellow M."/>
        </authorList>
    </citation>
    <scope>NUCLEOTIDE SEQUENCE [LARGE SCALE GENOMIC DNA]</scope>
    <source>
        <strain evidence="7 8">DSM 42109</strain>
    </source>
</reference>
<dbReference type="EC" id="3.2.1.18" evidence="3"/>
<evidence type="ECO:0000259" key="5">
    <source>
        <dbReference type="Pfam" id="PF05506"/>
    </source>
</evidence>
<keyword evidence="4" id="KW-0732">Signal</keyword>
<evidence type="ECO:0000256" key="2">
    <source>
        <dbReference type="ARBA" id="ARBA00009348"/>
    </source>
</evidence>
<dbReference type="InterPro" id="IPR011040">
    <property type="entry name" value="Sialidase"/>
</dbReference>
<evidence type="ECO:0000256" key="1">
    <source>
        <dbReference type="ARBA" id="ARBA00000427"/>
    </source>
</evidence>